<name>A0A9D2NM78_9FIRM</name>
<protein>
    <submittedName>
        <fullName evidence="1">Uncharacterized protein</fullName>
    </submittedName>
</protein>
<reference evidence="1" key="2">
    <citation type="submission" date="2021-04" db="EMBL/GenBank/DDBJ databases">
        <authorList>
            <person name="Gilroy R."/>
        </authorList>
    </citation>
    <scope>NUCLEOTIDE SEQUENCE</scope>
    <source>
        <strain evidence="1">ChiW19-954</strain>
    </source>
</reference>
<reference evidence="1" key="1">
    <citation type="journal article" date="2021" name="PeerJ">
        <title>Extensive microbial diversity within the chicken gut microbiome revealed by metagenomics and culture.</title>
        <authorList>
            <person name="Gilroy R."/>
            <person name="Ravi A."/>
            <person name="Getino M."/>
            <person name="Pursley I."/>
            <person name="Horton D.L."/>
            <person name="Alikhan N.F."/>
            <person name="Baker D."/>
            <person name="Gharbi K."/>
            <person name="Hall N."/>
            <person name="Watson M."/>
            <person name="Adriaenssens E.M."/>
            <person name="Foster-Nyarko E."/>
            <person name="Jarju S."/>
            <person name="Secka A."/>
            <person name="Antonio M."/>
            <person name="Oren A."/>
            <person name="Chaudhuri R.R."/>
            <person name="La Ragione R."/>
            <person name="Hildebrand F."/>
            <person name="Pallen M.J."/>
        </authorList>
    </citation>
    <scope>NUCLEOTIDE SEQUENCE</scope>
    <source>
        <strain evidence="1">ChiW19-954</strain>
    </source>
</reference>
<evidence type="ECO:0000313" key="2">
    <source>
        <dbReference type="Proteomes" id="UP000823890"/>
    </source>
</evidence>
<proteinExistence type="predicted"/>
<sequence>MERLRSDERPEITFIIQMIEKLLNESDSLETALQQLADLDETGIEAVEKMIEQREMTIRRMLDILEVLVRERNKNEGAIDTRE</sequence>
<comment type="caution">
    <text evidence="1">The sequence shown here is derived from an EMBL/GenBank/DDBJ whole genome shotgun (WGS) entry which is preliminary data.</text>
</comment>
<accession>A0A9D2NM78</accession>
<gene>
    <name evidence="1" type="ORF">H9758_10425</name>
</gene>
<dbReference type="Proteomes" id="UP000823890">
    <property type="component" value="Unassembled WGS sequence"/>
</dbReference>
<organism evidence="1 2">
    <name type="scientific">Candidatus Mediterraneibacter faecipullorum</name>
    <dbReference type="NCBI Taxonomy" id="2838670"/>
    <lineage>
        <taxon>Bacteria</taxon>
        <taxon>Bacillati</taxon>
        <taxon>Bacillota</taxon>
        <taxon>Clostridia</taxon>
        <taxon>Lachnospirales</taxon>
        <taxon>Lachnospiraceae</taxon>
        <taxon>Mediterraneibacter</taxon>
    </lineage>
</organism>
<evidence type="ECO:0000313" key="1">
    <source>
        <dbReference type="EMBL" id="HJC34986.1"/>
    </source>
</evidence>
<dbReference type="AlphaFoldDB" id="A0A9D2NM78"/>
<dbReference type="EMBL" id="DWWO01000128">
    <property type="protein sequence ID" value="HJC34986.1"/>
    <property type="molecule type" value="Genomic_DNA"/>
</dbReference>